<dbReference type="Proteomes" id="UP000294530">
    <property type="component" value="Unassembled WGS sequence"/>
</dbReference>
<dbReference type="GO" id="GO:0043657">
    <property type="term" value="C:host cell"/>
    <property type="evidence" value="ECO:0007669"/>
    <property type="project" value="UniProtKB-SubCell"/>
</dbReference>
<dbReference type="AlphaFoldDB" id="A0A976IGZ8"/>
<dbReference type="RefSeq" id="XP_067820659.1">
    <property type="nucleotide sequence ID" value="XM_067960820.1"/>
</dbReference>
<sequence>MDEVRLLCAVYGEGTLFFVKIARDADVVTLQTAIVNEKKGVNDRFKVDPNTVTLYLAKKNGVWLKDDIYVKNILKGDRSVEYIEMRPSWRLTRTELLGPDFQPSEAEIHVLVELPSAAANIATKQGPAQAEGAELVEAISLLVEKRFKSMEEKMSNRDQEMSNRVESKIQEMSDRVQEMNSKLPSQSDKSYTDGALGEIAIESLERFESITDFAARDDEEPFWSQRIQRQANAISNEAL</sequence>
<evidence type="ECO:0000256" key="3">
    <source>
        <dbReference type="ARBA" id="ARBA00022525"/>
    </source>
</evidence>
<protein>
    <recommendedName>
        <fullName evidence="4">Crinkler effector protein N-terminal domain-containing protein</fullName>
    </recommendedName>
</protein>
<dbReference type="GO" id="GO:0005576">
    <property type="term" value="C:extracellular region"/>
    <property type="evidence" value="ECO:0007669"/>
    <property type="project" value="UniProtKB-SubCell"/>
</dbReference>
<gene>
    <name evidence="5" type="ORF">CCR75_002723</name>
</gene>
<evidence type="ECO:0000313" key="6">
    <source>
        <dbReference type="Proteomes" id="UP000294530"/>
    </source>
</evidence>
<keyword evidence="3" id="KW-0964">Secreted</keyword>
<dbReference type="Pfam" id="PF20147">
    <property type="entry name" value="Crinkler"/>
    <property type="match status" value="1"/>
</dbReference>
<accession>A0A976IGZ8</accession>
<dbReference type="KEGG" id="blac:94346491"/>
<dbReference type="InterPro" id="IPR045379">
    <property type="entry name" value="Crinkler_N"/>
</dbReference>
<evidence type="ECO:0000259" key="4">
    <source>
        <dbReference type="Pfam" id="PF20147"/>
    </source>
</evidence>
<organism evidence="5 6">
    <name type="scientific">Bremia lactucae</name>
    <name type="common">Lettuce downy mildew</name>
    <dbReference type="NCBI Taxonomy" id="4779"/>
    <lineage>
        <taxon>Eukaryota</taxon>
        <taxon>Sar</taxon>
        <taxon>Stramenopiles</taxon>
        <taxon>Oomycota</taxon>
        <taxon>Peronosporomycetes</taxon>
        <taxon>Peronosporales</taxon>
        <taxon>Peronosporaceae</taxon>
        <taxon>Bremia</taxon>
    </lineage>
</organism>
<reference evidence="5 6" key="1">
    <citation type="journal article" date="2021" name="Genome Biol.">
        <title>AFLAP: assembly-free linkage analysis pipeline using k-mers from genome sequencing data.</title>
        <authorList>
            <person name="Fletcher K."/>
            <person name="Zhang L."/>
            <person name="Gil J."/>
            <person name="Han R."/>
            <person name="Cavanaugh K."/>
            <person name="Michelmore R."/>
        </authorList>
    </citation>
    <scope>NUCLEOTIDE SEQUENCE [LARGE SCALE GENOMIC DNA]</scope>
    <source>
        <strain evidence="5 6">SF5</strain>
    </source>
</reference>
<name>A0A976IGZ8_BRELC</name>
<proteinExistence type="predicted"/>
<comment type="caution">
    <text evidence="5">The sequence shown here is derived from an EMBL/GenBank/DDBJ whole genome shotgun (WGS) entry which is preliminary data.</text>
</comment>
<evidence type="ECO:0000256" key="2">
    <source>
        <dbReference type="ARBA" id="ARBA00004613"/>
    </source>
</evidence>
<dbReference type="GeneID" id="94346491"/>
<dbReference type="EMBL" id="SHOA02000004">
    <property type="protein sequence ID" value="TDH71160.1"/>
    <property type="molecule type" value="Genomic_DNA"/>
</dbReference>
<feature type="domain" description="Crinkler effector protein N-terminal" evidence="4">
    <location>
        <begin position="4"/>
        <end position="113"/>
    </location>
</feature>
<keyword evidence="6" id="KW-1185">Reference proteome</keyword>
<comment type="subcellular location">
    <subcellularLocation>
        <location evidence="1">Host cell</location>
    </subcellularLocation>
    <subcellularLocation>
        <location evidence="2">Secreted</location>
    </subcellularLocation>
</comment>
<evidence type="ECO:0000313" key="5">
    <source>
        <dbReference type="EMBL" id="TDH71160.1"/>
    </source>
</evidence>
<evidence type="ECO:0000256" key="1">
    <source>
        <dbReference type="ARBA" id="ARBA00004340"/>
    </source>
</evidence>